<feature type="domain" description="Mce/MlaD" evidence="2">
    <location>
        <begin position="22"/>
        <end position="84"/>
    </location>
</feature>
<evidence type="ECO:0000259" key="2">
    <source>
        <dbReference type="Pfam" id="PF02470"/>
    </source>
</evidence>
<dbReference type="RefSeq" id="WP_012662876.1">
    <property type="nucleotide sequence ID" value="NC_012108.1"/>
</dbReference>
<dbReference type="Proteomes" id="UP000000442">
    <property type="component" value="Chromosome"/>
</dbReference>
<evidence type="ECO:0000256" key="1">
    <source>
        <dbReference type="SAM" id="MobiDB-lite"/>
    </source>
</evidence>
<dbReference type="InterPro" id="IPR003399">
    <property type="entry name" value="Mce/MlaD"/>
</dbReference>
<gene>
    <name evidence="3" type="ordered locus">HRM2_05130</name>
</gene>
<dbReference type="HOGENOM" id="CLU_1213243_0_0_7"/>
<dbReference type="eggNOG" id="COG1463">
    <property type="taxonomic scope" value="Bacteria"/>
</dbReference>
<reference evidence="3 4" key="1">
    <citation type="journal article" date="2009" name="Environ. Microbiol.">
        <title>Genome sequence of Desulfobacterium autotrophicum HRM2, a marine sulfate reducer oxidizing organic carbon completely to carbon dioxide.</title>
        <authorList>
            <person name="Strittmatter A.W."/>
            <person name="Liesegang H."/>
            <person name="Rabus R."/>
            <person name="Decker I."/>
            <person name="Amann J."/>
            <person name="Andres S."/>
            <person name="Henne A."/>
            <person name="Fricke W.F."/>
            <person name="Martinez-Arias R."/>
            <person name="Bartels D."/>
            <person name="Goesmann A."/>
            <person name="Krause L."/>
            <person name="Puehler A."/>
            <person name="Klenk H.P."/>
            <person name="Richter M."/>
            <person name="Schuler M."/>
            <person name="Gloeckner F.O."/>
            <person name="Meyerdierks A."/>
            <person name="Gottschalk G."/>
            <person name="Amann R."/>
        </authorList>
    </citation>
    <scope>NUCLEOTIDE SEQUENCE [LARGE SCALE GENOMIC DNA]</scope>
    <source>
        <strain evidence="4">ATCC 43914 / DSM 3382 / HRM2</strain>
    </source>
</reference>
<keyword evidence="4" id="KW-1185">Reference proteome</keyword>
<dbReference type="EMBL" id="CP001087">
    <property type="protein sequence ID" value="ACN13627.1"/>
    <property type="molecule type" value="Genomic_DNA"/>
</dbReference>
<dbReference type="STRING" id="177437.HRM2_05130"/>
<dbReference type="OrthoDB" id="9806984at2"/>
<accession>C0QHR9</accession>
<evidence type="ECO:0000313" key="4">
    <source>
        <dbReference type="Proteomes" id="UP000000442"/>
    </source>
</evidence>
<dbReference type="Pfam" id="PF02470">
    <property type="entry name" value="MlaD"/>
    <property type="match status" value="1"/>
</dbReference>
<proteinExistence type="predicted"/>
<name>C0QHR9_DESAH</name>
<sequence>MGPFQSITLAVISSFLIMGCNTLDLTVNFKDIQGLTPGAPVILDHTTIGRVKEILPLKNGIYPTAIEIDADFKPLLTEHSTFTLIPEYPDKNSETAPRTVVMVAKSISGGAPLGNGAVVSGSESPGIPEISNMLKHFATGFESLKERIGKIPESQEFKEFEQSIDALTQRMKESGKEAQDRIKNDILPKLEQEFERMKKRFLDQQDETRDKDRDPLQELEPLEKKLNDLKEI</sequence>
<organism evidence="3 4">
    <name type="scientific">Desulforapulum autotrophicum (strain ATCC 43914 / DSM 3382 / VKM B-1955 / HRM2)</name>
    <name type="common">Desulfobacterium autotrophicum</name>
    <dbReference type="NCBI Taxonomy" id="177437"/>
    <lineage>
        <taxon>Bacteria</taxon>
        <taxon>Pseudomonadati</taxon>
        <taxon>Thermodesulfobacteriota</taxon>
        <taxon>Desulfobacteria</taxon>
        <taxon>Desulfobacterales</taxon>
        <taxon>Desulfobacteraceae</taxon>
        <taxon>Desulforapulum</taxon>
    </lineage>
</organism>
<feature type="region of interest" description="Disordered" evidence="1">
    <location>
        <begin position="198"/>
        <end position="232"/>
    </location>
</feature>
<dbReference type="KEGG" id="dat:HRM2_05130"/>
<evidence type="ECO:0000313" key="3">
    <source>
        <dbReference type="EMBL" id="ACN13627.1"/>
    </source>
</evidence>
<dbReference type="AlphaFoldDB" id="C0QHR9"/>
<protein>
    <recommendedName>
        <fullName evidence="2">Mce/MlaD domain-containing protein</fullName>
    </recommendedName>
</protein>